<keyword evidence="3 6" id="KW-0812">Transmembrane</keyword>
<keyword evidence="2" id="KW-1003">Cell membrane</keyword>
<evidence type="ECO:0000256" key="1">
    <source>
        <dbReference type="ARBA" id="ARBA00004651"/>
    </source>
</evidence>
<feature type="transmembrane region" description="Helical" evidence="6">
    <location>
        <begin position="276"/>
        <end position="296"/>
    </location>
</feature>
<dbReference type="GO" id="GO:0005886">
    <property type="term" value="C:plasma membrane"/>
    <property type="evidence" value="ECO:0007669"/>
    <property type="project" value="UniProtKB-SubCell"/>
</dbReference>
<feature type="transmembrane region" description="Helical" evidence="6">
    <location>
        <begin position="103"/>
        <end position="119"/>
    </location>
</feature>
<dbReference type="InterPro" id="IPR037185">
    <property type="entry name" value="EmrE-like"/>
</dbReference>
<keyword evidence="9" id="KW-1185">Reference proteome</keyword>
<evidence type="ECO:0000256" key="5">
    <source>
        <dbReference type="ARBA" id="ARBA00023136"/>
    </source>
</evidence>
<keyword evidence="4 6" id="KW-1133">Transmembrane helix</keyword>
<feature type="transmembrane region" description="Helical" evidence="6">
    <location>
        <begin position="251"/>
        <end position="270"/>
    </location>
</feature>
<name>A0A934J2Q8_9HYPH</name>
<dbReference type="PANTHER" id="PTHR42920:SF24">
    <property type="entry name" value="AROMATIC AMINO ACID EXPORTER YDDG"/>
    <property type="match status" value="1"/>
</dbReference>
<evidence type="ECO:0000256" key="4">
    <source>
        <dbReference type="ARBA" id="ARBA00022989"/>
    </source>
</evidence>
<dbReference type="SUPFAM" id="SSF103481">
    <property type="entry name" value="Multidrug resistance efflux transporter EmrE"/>
    <property type="match status" value="1"/>
</dbReference>
<feature type="transmembrane region" description="Helical" evidence="6">
    <location>
        <begin position="70"/>
        <end position="91"/>
    </location>
</feature>
<dbReference type="RefSeq" id="WP_198877976.1">
    <property type="nucleotide sequence ID" value="NZ_JAEKMH010000005.1"/>
</dbReference>
<dbReference type="Pfam" id="PF00892">
    <property type="entry name" value="EamA"/>
    <property type="match status" value="1"/>
</dbReference>
<evidence type="ECO:0000313" key="9">
    <source>
        <dbReference type="Proteomes" id="UP000602124"/>
    </source>
</evidence>
<feature type="transmembrane region" description="Helical" evidence="6">
    <location>
        <begin position="193"/>
        <end position="209"/>
    </location>
</feature>
<dbReference type="InterPro" id="IPR051258">
    <property type="entry name" value="Diverse_Substrate_Transporter"/>
</dbReference>
<evidence type="ECO:0000256" key="6">
    <source>
        <dbReference type="SAM" id="Phobius"/>
    </source>
</evidence>
<feature type="transmembrane region" description="Helical" evidence="6">
    <location>
        <begin position="163"/>
        <end position="181"/>
    </location>
</feature>
<dbReference type="EMBL" id="JAEKMH010000005">
    <property type="protein sequence ID" value="MBJ3786777.1"/>
    <property type="molecule type" value="Genomic_DNA"/>
</dbReference>
<evidence type="ECO:0000256" key="2">
    <source>
        <dbReference type="ARBA" id="ARBA00022475"/>
    </source>
</evidence>
<dbReference type="NCBIfam" id="NF008676">
    <property type="entry name" value="PRK11689.1"/>
    <property type="match status" value="1"/>
</dbReference>
<feature type="transmembrane region" description="Helical" evidence="6">
    <location>
        <begin position="12"/>
        <end position="30"/>
    </location>
</feature>
<feature type="domain" description="EamA" evidence="7">
    <location>
        <begin position="165"/>
        <end position="291"/>
    </location>
</feature>
<feature type="transmembrane region" description="Helical" evidence="6">
    <location>
        <begin position="126"/>
        <end position="143"/>
    </location>
</feature>
<comment type="subcellular location">
    <subcellularLocation>
        <location evidence="1">Cell membrane</location>
        <topology evidence="1">Multi-pass membrane protein</topology>
    </subcellularLocation>
</comment>
<keyword evidence="5 6" id="KW-0472">Membrane</keyword>
<accession>A0A934J2Q8</accession>
<gene>
    <name evidence="8" type="primary">yddG</name>
    <name evidence="8" type="ORF">JEQ47_18785</name>
</gene>
<comment type="caution">
    <text evidence="8">The sequence shown here is derived from an EMBL/GenBank/DDBJ whole genome shotgun (WGS) entry which is preliminary data.</text>
</comment>
<organism evidence="8 9">
    <name type="scientific">Devosia sediminis</name>
    <dbReference type="NCBI Taxonomy" id="2798801"/>
    <lineage>
        <taxon>Bacteria</taxon>
        <taxon>Pseudomonadati</taxon>
        <taxon>Pseudomonadota</taxon>
        <taxon>Alphaproteobacteria</taxon>
        <taxon>Hyphomicrobiales</taxon>
        <taxon>Devosiaceae</taxon>
        <taxon>Devosia</taxon>
    </lineage>
</organism>
<proteinExistence type="predicted"/>
<evidence type="ECO:0000313" key="8">
    <source>
        <dbReference type="EMBL" id="MBJ3786777.1"/>
    </source>
</evidence>
<feature type="transmembrane region" description="Helical" evidence="6">
    <location>
        <begin position="215"/>
        <end position="239"/>
    </location>
</feature>
<reference evidence="8" key="1">
    <citation type="submission" date="2020-12" db="EMBL/GenBank/DDBJ databases">
        <title>Devosia sp. MSA67 isolated from Mo River.</title>
        <authorList>
            <person name="Ma F."/>
            <person name="Zi Z."/>
        </authorList>
    </citation>
    <scope>NUCLEOTIDE SEQUENCE</scope>
    <source>
        <strain evidence="8">MSA67</strain>
    </source>
</reference>
<protein>
    <submittedName>
        <fullName evidence="8">Aromatic amino acid DMT transporter YddG</fullName>
    </submittedName>
</protein>
<feature type="transmembrane region" description="Helical" evidence="6">
    <location>
        <begin position="36"/>
        <end position="58"/>
    </location>
</feature>
<sequence>MTIAATKPSLRATATGLVAVLLWASVVGMIKSVSSSFGATGGAALIYSLASVFLFLSLGLGDLRTFPRRYLVVGGLLFVSYELCLALSIGYTTTPRQAIEVGMVNYLWPTLTLVGTVVFNRRPVRIWIVPGLLLSMIGIVWVLGGDAGFSLPAMLDNVRLNPLSYGLALAGALIWAAYCVVTPKLANGRNGATLFFAFTAMALWAKLAFTGDISWNVGLVDIVMLVLASAAMGFAYAAWNVGILHGNATALATASYFTPVLSAAFAAALLQSALPLSFWQGAAMVSAGSVVCWLATRK</sequence>
<evidence type="ECO:0000256" key="3">
    <source>
        <dbReference type="ARBA" id="ARBA00022692"/>
    </source>
</evidence>
<dbReference type="InterPro" id="IPR000620">
    <property type="entry name" value="EamA_dom"/>
</dbReference>
<evidence type="ECO:0000259" key="7">
    <source>
        <dbReference type="Pfam" id="PF00892"/>
    </source>
</evidence>
<dbReference type="Proteomes" id="UP000602124">
    <property type="component" value="Unassembled WGS sequence"/>
</dbReference>
<dbReference type="AlphaFoldDB" id="A0A934J2Q8"/>
<dbReference type="PANTHER" id="PTHR42920">
    <property type="entry name" value="OS03G0707200 PROTEIN-RELATED"/>
    <property type="match status" value="1"/>
</dbReference>